<dbReference type="Proteomes" id="UP000324222">
    <property type="component" value="Unassembled WGS sequence"/>
</dbReference>
<reference evidence="2 3" key="1">
    <citation type="submission" date="2019-05" db="EMBL/GenBank/DDBJ databases">
        <title>Another draft genome of Portunus trituberculatus and its Hox gene families provides insights of decapod evolution.</title>
        <authorList>
            <person name="Jeong J.-H."/>
            <person name="Song I."/>
            <person name="Kim S."/>
            <person name="Choi T."/>
            <person name="Kim D."/>
            <person name="Ryu S."/>
            <person name="Kim W."/>
        </authorList>
    </citation>
    <scope>NUCLEOTIDE SEQUENCE [LARGE SCALE GENOMIC DNA]</scope>
    <source>
        <tissue evidence="2">Muscle</tissue>
    </source>
</reference>
<proteinExistence type="predicted"/>
<comment type="caution">
    <text evidence="2">The sequence shown here is derived from an EMBL/GenBank/DDBJ whole genome shotgun (WGS) entry which is preliminary data.</text>
</comment>
<evidence type="ECO:0000313" key="2">
    <source>
        <dbReference type="EMBL" id="MPC30458.1"/>
    </source>
</evidence>
<feature type="compositionally biased region" description="Pro residues" evidence="1">
    <location>
        <begin position="114"/>
        <end position="123"/>
    </location>
</feature>
<feature type="compositionally biased region" description="Polar residues" evidence="1">
    <location>
        <begin position="131"/>
        <end position="140"/>
    </location>
</feature>
<protein>
    <submittedName>
        <fullName evidence="2">Uncharacterized protein</fullName>
    </submittedName>
</protein>
<accession>A0A5B7E9W7</accession>
<name>A0A5B7E9W7_PORTR</name>
<dbReference type="AlphaFoldDB" id="A0A5B7E9W7"/>
<gene>
    <name evidence="2" type="ORF">E2C01_023725</name>
</gene>
<organism evidence="2 3">
    <name type="scientific">Portunus trituberculatus</name>
    <name type="common">Swimming crab</name>
    <name type="synonym">Neptunus trituberculatus</name>
    <dbReference type="NCBI Taxonomy" id="210409"/>
    <lineage>
        <taxon>Eukaryota</taxon>
        <taxon>Metazoa</taxon>
        <taxon>Ecdysozoa</taxon>
        <taxon>Arthropoda</taxon>
        <taxon>Crustacea</taxon>
        <taxon>Multicrustacea</taxon>
        <taxon>Malacostraca</taxon>
        <taxon>Eumalacostraca</taxon>
        <taxon>Eucarida</taxon>
        <taxon>Decapoda</taxon>
        <taxon>Pleocyemata</taxon>
        <taxon>Brachyura</taxon>
        <taxon>Eubrachyura</taxon>
        <taxon>Portunoidea</taxon>
        <taxon>Portunidae</taxon>
        <taxon>Portuninae</taxon>
        <taxon>Portunus</taxon>
    </lineage>
</organism>
<dbReference type="EMBL" id="VSRR010002259">
    <property type="protein sequence ID" value="MPC30458.1"/>
    <property type="molecule type" value="Genomic_DNA"/>
</dbReference>
<evidence type="ECO:0000313" key="3">
    <source>
        <dbReference type="Proteomes" id="UP000324222"/>
    </source>
</evidence>
<feature type="region of interest" description="Disordered" evidence="1">
    <location>
        <begin position="113"/>
        <end position="140"/>
    </location>
</feature>
<evidence type="ECO:0000256" key="1">
    <source>
        <dbReference type="SAM" id="MobiDB-lite"/>
    </source>
</evidence>
<sequence length="140" mass="15201">MEEREHREREGEGTGGGSRLLLLNSLATFSPLLRPTSPAPLLQLTCVVCLWLTYGTLPPTLHPAITPATYTQASFYRSSIPSRTTLISSITRHPPSLLLSFLYLPPLSSSHVLSPPPPAPPSPAKIRHTNAPPNLTLAYN</sequence>
<keyword evidence="3" id="KW-1185">Reference proteome</keyword>